<dbReference type="SUPFAM" id="SSF50610">
    <property type="entry name" value="mu transposase, C-terminal domain"/>
    <property type="match status" value="1"/>
</dbReference>
<evidence type="ECO:0000313" key="5">
    <source>
        <dbReference type="Proteomes" id="UP001237448"/>
    </source>
</evidence>
<comment type="caution">
    <text evidence="4">The sequence shown here is derived from an EMBL/GenBank/DDBJ whole genome shotgun (WGS) entry which is preliminary data.</text>
</comment>
<proteinExistence type="predicted"/>
<accession>A0ABU0FHY2</accession>
<reference evidence="4 5" key="1">
    <citation type="submission" date="2023-07" db="EMBL/GenBank/DDBJ databases">
        <title>Genomic Encyclopedia of Type Strains, Phase IV (KMG-IV): sequencing the most valuable type-strain genomes for metagenomic binning, comparative biology and taxonomic classification.</title>
        <authorList>
            <person name="Goeker M."/>
        </authorList>
    </citation>
    <scope>NUCLEOTIDE SEQUENCE [LARGE SCALE GENOMIC DNA]</scope>
    <source>
        <strain evidence="4 5">DSM 5896</strain>
    </source>
</reference>
<dbReference type="InterPro" id="IPR015378">
    <property type="entry name" value="Transposase-like_Mu_C"/>
</dbReference>
<organism evidence="4 5">
    <name type="scientific">Labrys monachus</name>
    <dbReference type="NCBI Taxonomy" id="217067"/>
    <lineage>
        <taxon>Bacteria</taxon>
        <taxon>Pseudomonadati</taxon>
        <taxon>Pseudomonadota</taxon>
        <taxon>Alphaproteobacteria</taxon>
        <taxon>Hyphomicrobiales</taxon>
        <taxon>Xanthobacteraceae</taxon>
        <taxon>Labrys</taxon>
    </lineage>
</organism>
<sequence length="559" mass="63977">MTQPSSAPDLSGIGLEEWEKARRRLEVLKPLAETERRSRGMAQAAADELGISLTLVYRLLARYEADPRLTSLLPERRGRREGQLVLSAEVEEIVAAVIDQLFLTRQKQRISDVVLEVRKRCRMLGFTPPSRKAIDLRLRMRPAADVHRKRHGRKAARDRYAPAVGSLEAPWPLSLVQIDHTLVDVIVVDSRTREPIQRPWLTLAIDVHSRCVAGFHLSLDPPSAVSVALCITHAALPKDAWMRVRDVEGDWPVSGIPERLHLDNAKEFRSIALKQGCHEHGIDIDYRPVRTPHYGGHIERLIGTMMGKVHLLPGTTFSDVRVKGDLDPSKSAAMTLDEVERWLAHAITGVYHCDLHRGIGATPLVAWQRGLEGNEERPGRGNTRQVFDARKFLIDFLPMERRLIRRQGVFLHSIAYWSDVLRTLIGEREKMVVRYDPRDLSRIYLWAPDGRYYDLNYADLRRPPVSLWEHRLALKRLREDGRAQVDEDAIFAAIDRMRSIAERAVIETKTIRRQRERRLQAAKANAVKPAVAKPDRPDPRAFEPLPENERLFTNVEEWL</sequence>
<dbReference type="EMBL" id="JAUSVK010000001">
    <property type="protein sequence ID" value="MDQ0393490.1"/>
    <property type="molecule type" value="Genomic_DNA"/>
</dbReference>
<evidence type="ECO:0000313" key="4">
    <source>
        <dbReference type="EMBL" id="MDQ0393734.1"/>
    </source>
</evidence>
<keyword evidence="5" id="KW-1185">Reference proteome</keyword>
<dbReference type="Pfam" id="PF09299">
    <property type="entry name" value="Mu-transpos_C"/>
    <property type="match status" value="1"/>
</dbReference>
<protein>
    <submittedName>
        <fullName evidence="4">Transposase</fullName>
    </submittedName>
</protein>
<dbReference type="RefSeq" id="WP_307428903.1">
    <property type="nucleotide sequence ID" value="NZ_JAUSVK010000001.1"/>
</dbReference>
<dbReference type="PROSITE" id="PS50994">
    <property type="entry name" value="INTEGRASE"/>
    <property type="match status" value="1"/>
</dbReference>
<name>A0ABU0FHY2_9HYPH</name>
<evidence type="ECO:0000313" key="3">
    <source>
        <dbReference type="EMBL" id="MDQ0393490.1"/>
    </source>
</evidence>
<dbReference type="Gene3D" id="3.30.420.10">
    <property type="entry name" value="Ribonuclease H-like superfamily/Ribonuclease H"/>
    <property type="match status" value="1"/>
</dbReference>
<gene>
    <name evidence="3" type="ORF">J3R73_003282</name>
    <name evidence="4" type="ORF">J3R73_003526</name>
</gene>
<dbReference type="Gene3D" id="2.30.30.130">
    <property type="entry name" value="Transposase, Mu, C-terminal"/>
    <property type="match status" value="1"/>
</dbReference>
<dbReference type="InterPro" id="IPR036397">
    <property type="entry name" value="RNaseH_sf"/>
</dbReference>
<feature type="region of interest" description="Disordered" evidence="1">
    <location>
        <begin position="523"/>
        <end position="544"/>
    </location>
</feature>
<dbReference type="InterPro" id="IPR012337">
    <property type="entry name" value="RNaseH-like_sf"/>
</dbReference>
<feature type="domain" description="Integrase catalytic" evidence="2">
    <location>
        <begin position="166"/>
        <end position="371"/>
    </location>
</feature>
<dbReference type="Proteomes" id="UP001237448">
    <property type="component" value="Unassembled WGS sequence"/>
</dbReference>
<dbReference type="InterPro" id="IPR009004">
    <property type="entry name" value="Transposase_Mu_C"/>
</dbReference>
<evidence type="ECO:0000256" key="1">
    <source>
        <dbReference type="SAM" id="MobiDB-lite"/>
    </source>
</evidence>
<dbReference type="SUPFAM" id="SSF53098">
    <property type="entry name" value="Ribonuclease H-like"/>
    <property type="match status" value="1"/>
</dbReference>
<evidence type="ECO:0000259" key="2">
    <source>
        <dbReference type="PROSITE" id="PS50994"/>
    </source>
</evidence>
<feature type="compositionally biased region" description="Low complexity" evidence="1">
    <location>
        <begin position="523"/>
        <end position="532"/>
    </location>
</feature>
<dbReference type="EMBL" id="JAUSVK010000001">
    <property type="protein sequence ID" value="MDQ0393734.1"/>
    <property type="molecule type" value="Genomic_DNA"/>
</dbReference>
<dbReference type="InterPro" id="IPR001584">
    <property type="entry name" value="Integrase_cat-core"/>
</dbReference>